<feature type="domain" description="Nitroreductase" evidence="6">
    <location>
        <begin position="9"/>
        <end position="171"/>
    </location>
</feature>
<dbReference type="Proteomes" id="UP000237865">
    <property type="component" value="Unassembled WGS sequence"/>
</dbReference>
<keyword evidence="4" id="KW-0288">FMN</keyword>
<keyword evidence="8" id="KW-1185">Reference proteome</keyword>
<keyword evidence="5" id="KW-0560">Oxidoreductase</keyword>
<dbReference type="SUPFAM" id="SSF55469">
    <property type="entry name" value="FMN-dependent nitroreductase-like"/>
    <property type="match status" value="1"/>
</dbReference>
<dbReference type="RefSeq" id="WP_028126360.1">
    <property type="nucleotide sequence ID" value="NZ_PHNE01000002.1"/>
</dbReference>
<evidence type="ECO:0000259" key="6">
    <source>
        <dbReference type="Pfam" id="PF00881"/>
    </source>
</evidence>
<sequence>MKYIEKIMTQRMSPRRFDENHEIKPEDMDSIIEAMRMSPAAYGLFNTRLIRMPRSEFRDSLTPLFFNQPNFYQASEYLLFVVDKVEKLVSETIVKSAADMFGADLTKRDNYILSFQQRFPTYFASDSSANDWSAKQAYIMLGVGIVAAADLNIDVVPQEGFDHEKLNKLMVEQKLIEHNEMIVLGLALGKLTNGDFNHEHKTKVRRHQDEFIKIVK</sequence>
<dbReference type="AlphaFoldDB" id="A0A2S5RDU6"/>
<reference evidence="7 8" key="1">
    <citation type="submission" date="2017-11" db="EMBL/GenBank/DDBJ databases">
        <title>Genome sequence of Entomoplasma lucivorax PIPN-2 (ATCC 49196).</title>
        <authorList>
            <person name="Lo W.-S."/>
            <person name="Gasparich G.E."/>
            <person name="Kuo C.-H."/>
        </authorList>
    </citation>
    <scope>NUCLEOTIDE SEQUENCE [LARGE SCALE GENOMIC DNA]</scope>
    <source>
        <strain evidence="7 8">PIPN-2</strain>
    </source>
</reference>
<evidence type="ECO:0000256" key="4">
    <source>
        <dbReference type="ARBA" id="ARBA00022643"/>
    </source>
</evidence>
<proteinExistence type="inferred from homology"/>
<evidence type="ECO:0000313" key="7">
    <source>
        <dbReference type="EMBL" id="PPE05480.1"/>
    </source>
</evidence>
<comment type="cofactor">
    <cofactor evidence="1">
        <name>FMN</name>
        <dbReference type="ChEBI" id="CHEBI:58210"/>
    </cofactor>
</comment>
<dbReference type="InterPro" id="IPR000415">
    <property type="entry name" value="Nitroreductase-like"/>
</dbReference>
<dbReference type="PANTHER" id="PTHR43673">
    <property type="entry name" value="NAD(P)H NITROREDUCTASE YDGI-RELATED"/>
    <property type="match status" value="1"/>
</dbReference>
<dbReference type="STRING" id="1399797.GCA_000518285_00161"/>
<protein>
    <submittedName>
        <fullName evidence="7">NAD(P)H-dependent oxidoreductase</fullName>
    </submittedName>
</protein>
<evidence type="ECO:0000256" key="3">
    <source>
        <dbReference type="ARBA" id="ARBA00022630"/>
    </source>
</evidence>
<evidence type="ECO:0000256" key="2">
    <source>
        <dbReference type="ARBA" id="ARBA00007118"/>
    </source>
</evidence>
<evidence type="ECO:0000256" key="5">
    <source>
        <dbReference type="ARBA" id="ARBA00023002"/>
    </source>
</evidence>
<accession>A0A2S5RDU6</accession>
<organism evidence="7 8">
    <name type="scientific">Williamsoniiplasma lucivorax</name>
    <dbReference type="NCBI Taxonomy" id="209274"/>
    <lineage>
        <taxon>Bacteria</taxon>
        <taxon>Bacillati</taxon>
        <taxon>Mycoplasmatota</taxon>
        <taxon>Mollicutes</taxon>
        <taxon>Entomoplasmatales</taxon>
        <taxon>Williamsoniiplasma</taxon>
    </lineage>
</organism>
<dbReference type="InterPro" id="IPR029479">
    <property type="entry name" value="Nitroreductase"/>
</dbReference>
<dbReference type="EMBL" id="PHNE01000002">
    <property type="protein sequence ID" value="PPE05480.1"/>
    <property type="molecule type" value="Genomic_DNA"/>
</dbReference>
<keyword evidence="3" id="KW-0285">Flavoprotein</keyword>
<dbReference type="PANTHER" id="PTHR43673:SF2">
    <property type="entry name" value="NITROREDUCTASE"/>
    <property type="match status" value="1"/>
</dbReference>
<dbReference type="Gene3D" id="3.40.109.10">
    <property type="entry name" value="NADH Oxidase"/>
    <property type="match status" value="1"/>
</dbReference>
<gene>
    <name evidence="7" type="ORF">ELUCI_v1c05730</name>
</gene>
<evidence type="ECO:0000256" key="1">
    <source>
        <dbReference type="ARBA" id="ARBA00001917"/>
    </source>
</evidence>
<name>A0A2S5RDU6_9MOLU</name>
<evidence type="ECO:0000313" key="8">
    <source>
        <dbReference type="Proteomes" id="UP000237865"/>
    </source>
</evidence>
<dbReference type="GO" id="GO:0016491">
    <property type="term" value="F:oxidoreductase activity"/>
    <property type="evidence" value="ECO:0007669"/>
    <property type="project" value="UniProtKB-KW"/>
</dbReference>
<comment type="similarity">
    <text evidence="2">Belongs to the nitroreductase family.</text>
</comment>
<comment type="caution">
    <text evidence="7">The sequence shown here is derived from an EMBL/GenBank/DDBJ whole genome shotgun (WGS) entry which is preliminary data.</text>
</comment>
<dbReference type="Pfam" id="PF00881">
    <property type="entry name" value="Nitroreductase"/>
    <property type="match status" value="1"/>
</dbReference>